<dbReference type="RefSeq" id="WP_022103443.1">
    <property type="nucleotide sequence ID" value="NZ_LRGC01000001.1"/>
</dbReference>
<dbReference type="PATRIC" id="fig|46506.5.peg.31"/>
<comment type="caution">
    <text evidence="3">The sequence shown here is derived from an EMBL/GenBank/DDBJ whole genome shotgun (WGS) entry which is preliminary data.</text>
</comment>
<evidence type="ECO:0000313" key="4">
    <source>
        <dbReference type="Proteomes" id="UP000056419"/>
    </source>
</evidence>
<dbReference type="Gene3D" id="3.30.1490.20">
    <property type="entry name" value="ATP-grasp fold, A domain"/>
    <property type="match status" value="1"/>
</dbReference>
<dbReference type="InterPro" id="IPR005479">
    <property type="entry name" value="CPAse_ATP-bd"/>
</dbReference>
<dbReference type="GO" id="GO:0005524">
    <property type="term" value="F:ATP binding"/>
    <property type="evidence" value="ECO:0007669"/>
    <property type="project" value="UniProtKB-UniRule"/>
</dbReference>
<dbReference type="PROSITE" id="PS00867">
    <property type="entry name" value="CPSASE_2"/>
    <property type="match status" value="1"/>
</dbReference>
<feature type="domain" description="ATP-grasp" evidence="2">
    <location>
        <begin position="115"/>
        <end position="309"/>
    </location>
</feature>
<protein>
    <submittedName>
        <fullName evidence="3">Carbamoyl phosphate synthase-like protein</fullName>
    </submittedName>
</protein>
<dbReference type="InterPro" id="IPR013815">
    <property type="entry name" value="ATP_grasp_subdomain_1"/>
</dbReference>
<evidence type="ECO:0000256" key="1">
    <source>
        <dbReference type="PROSITE-ProRule" id="PRU00409"/>
    </source>
</evidence>
<evidence type="ECO:0000313" key="3">
    <source>
        <dbReference type="EMBL" id="KWR57493.1"/>
    </source>
</evidence>
<dbReference type="Gene3D" id="3.30.470.20">
    <property type="entry name" value="ATP-grasp fold, B domain"/>
    <property type="match status" value="1"/>
</dbReference>
<dbReference type="InterPro" id="IPR011761">
    <property type="entry name" value="ATP-grasp"/>
</dbReference>
<dbReference type="Pfam" id="PF02786">
    <property type="entry name" value="CPSase_L_D2"/>
    <property type="match status" value="1"/>
</dbReference>
<dbReference type="GO" id="GO:0046872">
    <property type="term" value="F:metal ion binding"/>
    <property type="evidence" value="ECO:0007669"/>
    <property type="project" value="InterPro"/>
</dbReference>
<keyword evidence="1" id="KW-0547">Nucleotide-binding</keyword>
<dbReference type="EMBL" id="LRGC01000001">
    <property type="protein sequence ID" value="KWR57493.1"/>
    <property type="molecule type" value="Genomic_DNA"/>
</dbReference>
<dbReference type="PROSITE" id="PS50975">
    <property type="entry name" value="ATP_GRASP"/>
    <property type="match status" value="1"/>
</dbReference>
<reference evidence="3 4" key="1">
    <citation type="journal article" date="2016" name="BMC Genomics">
        <title>Type VI secretion systems of human gut Bacteroidales segregate into three genetic architectures, two of which are contained on mobile genetic elements.</title>
        <authorList>
            <person name="Coyne M.J."/>
            <person name="Roelofs K.G."/>
            <person name="Comstock L.E."/>
        </authorList>
    </citation>
    <scope>NUCLEOTIDE SEQUENCE [LARGE SCALE GENOMIC DNA]</scope>
    <source>
        <strain evidence="3 4">CL09T03C01</strain>
    </source>
</reference>
<organism evidence="3 4">
    <name type="scientific">Bacteroides stercoris</name>
    <dbReference type="NCBI Taxonomy" id="46506"/>
    <lineage>
        <taxon>Bacteria</taxon>
        <taxon>Pseudomonadati</taxon>
        <taxon>Bacteroidota</taxon>
        <taxon>Bacteroidia</taxon>
        <taxon>Bacteroidales</taxon>
        <taxon>Bacteroidaceae</taxon>
        <taxon>Bacteroides</taxon>
    </lineage>
</organism>
<dbReference type="STRING" id="46506.AA415_00026"/>
<sequence>MVRNVIILGSHIQALGLARQANTIGVEVILVIPDRYSVAYFSNAVSKVLLYSTEKELYGKICSCKTNVKETLLFPTNDEMIEFLVKYYDEFNEAFYMGIPKPETVTLFSDKRNTYRFCEKNHIACPHSWYPDTIEDVKQIADEVDYPVIIKPSIMYSFHRLFGKKAFRCNDKNELILRATAIAKRFPLENVLIQEFLSGGPQYLYSYGTFAVNGVPRATIMVNRIRQNPMDFGNSTTFAITCNIPEIKKIAEEILKLTGYFGLAEVEFMYDTKTATYKFIEVNTRAWKWHSISNQLGFGFLTEMIHYYNGTSVKPKLNFSKRVAWTERLTDFIIIMKELMKDRIKWKEVVLCYKMRKEYAVWNSKDMLPFFMYVLLSPILYFKRH</sequence>
<proteinExistence type="predicted"/>
<dbReference type="Proteomes" id="UP000056419">
    <property type="component" value="Unassembled WGS sequence"/>
</dbReference>
<keyword evidence="4" id="KW-1185">Reference proteome</keyword>
<dbReference type="SUPFAM" id="SSF56059">
    <property type="entry name" value="Glutathione synthetase ATP-binding domain-like"/>
    <property type="match status" value="1"/>
</dbReference>
<name>A0A125MGK5_BACSE</name>
<evidence type="ECO:0000259" key="2">
    <source>
        <dbReference type="PROSITE" id="PS50975"/>
    </source>
</evidence>
<gene>
    <name evidence="3" type="ORF">AA415_00026</name>
</gene>
<keyword evidence="1" id="KW-0067">ATP-binding</keyword>
<accession>A0A125MGK5</accession>
<dbReference type="AlphaFoldDB" id="A0A125MGK5"/>